<dbReference type="AlphaFoldDB" id="A0A2X1D7I3"/>
<protein>
    <recommendedName>
        <fullName evidence="1">Bacterial mobilisation domain-containing protein</fullName>
    </recommendedName>
</protein>
<reference evidence="2 3" key="1">
    <citation type="submission" date="2018-06" db="EMBL/GenBank/DDBJ databases">
        <authorList>
            <consortium name="Pathogen Informatics"/>
            <person name="Doyle S."/>
        </authorList>
    </citation>
    <scope>NUCLEOTIDE SEQUENCE [LARGE SCALE GENOMIC DNA]</scope>
    <source>
        <strain evidence="2 3">NCTC11166</strain>
    </source>
</reference>
<dbReference type="Proteomes" id="UP000251186">
    <property type="component" value="Unassembled WGS sequence"/>
</dbReference>
<evidence type="ECO:0000259" key="1">
    <source>
        <dbReference type="Pfam" id="PF05713"/>
    </source>
</evidence>
<organism evidence="2 3">
    <name type="scientific">Brevundimonas vesicularis</name>
    <name type="common">Pseudomonas vesicularis</name>
    <dbReference type="NCBI Taxonomy" id="41276"/>
    <lineage>
        <taxon>Bacteria</taxon>
        <taxon>Pseudomonadati</taxon>
        <taxon>Pseudomonadota</taxon>
        <taxon>Alphaproteobacteria</taxon>
        <taxon>Caulobacterales</taxon>
        <taxon>Caulobacteraceae</taxon>
        <taxon>Brevundimonas</taxon>
    </lineage>
</organism>
<sequence>MRLDREAAGMSLAAYIRWRLFDPDNPPPKSRGKHPVKDHQALSQLLALLGQSRLANNMNQLARAANSGSLPFTPETERLLTEAASDIAEMRKLLLDALNLEPS</sequence>
<dbReference type="InterPro" id="IPR008687">
    <property type="entry name" value="MobC"/>
</dbReference>
<dbReference type="Pfam" id="PF05713">
    <property type="entry name" value="MobC"/>
    <property type="match status" value="1"/>
</dbReference>
<feature type="domain" description="Bacterial mobilisation" evidence="1">
    <location>
        <begin position="52"/>
        <end position="69"/>
    </location>
</feature>
<accession>A0A2X1D7I3</accession>
<evidence type="ECO:0000313" key="2">
    <source>
        <dbReference type="EMBL" id="SPU54786.1"/>
    </source>
</evidence>
<dbReference type="EMBL" id="UAQP01000014">
    <property type="protein sequence ID" value="SPU54786.1"/>
    <property type="molecule type" value="Genomic_DNA"/>
</dbReference>
<gene>
    <name evidence="2" type="ORF">NCTC11166_02172</name>
</gene>
<evidence type="ECO:0000313" key="3">
    <source>
        <dbReference type="Proteomes" id="UP000251186"/>
    </source>
</evidence>
<name>A0A2X1D7I3_BREVE</name>
<proteinExistence type="predicted"/>